<dbReference type="EMBL" id="RYER01000017">
    <property type="protein sequence ID" value="RUO16468.1"/>
    <property type="molecule type" value="Genomic_DNA"/>
</dbReference>
<dbReference type="Proteomes" id="UP000268436">
    <property type="component" value="Unassembled WGS sequence"/>
</dbReference>
<proteinExistence type="predicted"/>
<evidence type="ECO:0000256" key="1">
    <source>
        <dbReference type="SAM" id="MobiDB-lite"/>
    </source>
</evidence>
<organism evidence="2 3">
    <name type="scientific">Moraxella catarrhalis</name>
    <name type="common">Branhamella catarrhalis</name>
    <dbReference type="NCBI Taxonomy" id="480"/>
    <lineage>
        <taxon>Bacteria</taxon>
        <taxon>Pseudomonadati</taxon>
        <taxon>Pseudomonadota</taxon>
        <taxon>Gammaproteobacteria</taxon>
        <taxon>Moraxellales</taxon>
        <taxon>Moraxellaceae</taxon>
        <taxon>Moraxella</taxon>
    </lineage>
</organism>
<feature type="compositionally biased region" description="Polar residues" evidence="1">
    <location>
        <begin position="1"/>
        <end position="20"/>
    </location>
</feature>
<accession>A0ABY0BK71</accession>
<comment type="caution">
    <text evidence="2">The sequence shown here is derived from an EMBL/GenBank/DDBJ whole genome shotgun (WGS) entry which is preliminary data.</text>
</comment>
<name>A0ABY0BK71_MORCA</name>
<protein>
    <submittedName>
        <fullName evidence="2">Uncharacterized protein</fullName>
    </submittedName>
</protein>
<reference evidence="2 3" key="1">
    <citation type="submission" date="2018-12" db="EMBL/GenBank/DDBJ databases">
        <title>Persistence of Moraxella catarrhalis in Chronic Obstructive Pulmonary Disease and Regulation of the Hag/MID Adhesin.</title>
        <authorList>
            <person name="Murphy T."/>
            <person name="Zhao X."/>
            <person name="Vyas G."/>
            <person name="Aluvathingal J."/>
            <person name="Nadendla S."/>
            <person name="Tallon L."/>
            <person name="Tettelin H."/>
        </authorList>
    </citation>
    <scope>NUCLEOTIDE SEQUENCE [LARGE SCALE GENOMIC DNA]</scope>
    <source>
        <strain evidence="2 3">173P27B1</strain>
    </source>
</reference>
<evidence type="ECO:0000313" key="2">
    <source>
        <dbReference type="EMBL" id="RUO16468.1"/>
    </source>
</evidence>
<feature type="region of interest" description="Disordered" evidence="1">
    <location>
        <begin position="1"/>
        <end position="22"/>
    </location>
</feature>
<gene>
    <name evidence="2" type="ORF">EJK54_1721</name>
</gene>
<sequence>MPTKNNPQATNGKSIDQMGNPNRVFDAIQAPYDNDTCR</sequence>
<keyword evidence="3" id="KW-1185">Reference proteome</keyword>
<evidence type="ECO:0000313" key="3">
    <source>
        <dbReference type="Proteomes" id="UP000268436"/>
    </source>
</evidence>